<feature type="signal peptide" evidence="1">
    <location>
        <begin position="1"/>
        <end position="29"/>
    </location>
</feature>
<evidence type="ECO:0000259" key="3">
    <source>
        <dbReference type="Pfam" id="PF13501"/>
    </source>
</evidence>
<dbReference type="Gene3D" id="2.60.40.2470">
    <property type="entry name" value="SoxY domain"/>
    <property type="match status" value="1"/>
</dbReference>
<feature type="chain" id="PRO_5003325742" description="Quinoprotein dehydrogenase-associated SoxYZ-like carrier" evidence="1">
    <location>
        <begin position="30"/>
        <end position="260"/>
    </location>
</feature>
<feature type="domain" description="Sulphur oxidation protein SoxZ" evidence="2">
    <location>
        <begin position="174"/>
        <end position="256"/>
    </location>
</feature>
<dbReference type="NCBIfam" id="TIGR04557">
    <property type="entry name" value="fuse_rel_SoxYZ"/>
    <property type="match status" value="1"/>
</dbReference>
<protein>
    <recommendedName>
        <fullName evidence="6">Quinoprotein dehydrogenase-associated SoxYZ-like carrier</fullName>
    </recommendedName>
</protein>
<reference evidence="4 5" key="1">
    <citation type="journal article" date="2011" name="J. Bacteriol.">
        <title>Genome sequence of Methyloversatilis universalis FAM5T, a methylotrophic representative of the order Rhodocyclales.</title>
        <authorList>
            <person name="Kittichotirat W."/>
            <person name="Good N.M."/>
            <person name="Hall R."/>
            <person name="Bringel F."/>
            <person name="Lajus A."/>
            <person name="Medigue C."/>
            <person name="Smalley N.E."/>
            <person name="Beck D."/>
            <person name="Bumgarner R."/>
            <person name="Vuilleumier S."/>
            <person name="Kalyuzhnaya M.G."/>
        </authorList>
    </citation>
    <scope>NUCLEOTIDE SEQUENCE [LARGE SCALE GENOMIC DNA]</scope>
    <source>
        <strain evidence="5">ATCC BAA-1314 / JCM 13912 / FAM5</strain>
    </source>
</reference>
<sequence>MSLLEELVSMKRWIAACGLAWLFTGAAAAADADPLNSVRWPDLQREYLADAPVSFDSRIEVLAPKVAEDSMNVPVTIRVKGLPDVKRVLVVVDFNPIVKVLDFHPLMAQPGLSFRIKLQQASPVRALVQTGDGRWLAGGAWVDAAGGGCTAPSTGRGAPDWAQKLNQVQGRVWKDGQNQRLRLRIMHPMDTGLAPGIPAFFIEQLAVVDDKGAPMLQLETFEPLSENPVFSFDLPDLGQDALRVVGRDNNGNRIDAKVLP</sequence>
<dbReference type="InterPro" id="IPR030831">
    <property type="entry name" value="Fuse-rel_SoxYZ"/>
</dbReference>
<dbReference type="Pfam" id="PF08770">
    <property type="entry name" value="SoxZ"/>
    <property type="match status" value="1"/>
</dbReference>
<comment type="caution">
    <text evidence="4">The sequence shown here is derived from an EMBL/GenBank/DDBJ whole genome shotgun (WGS) entry which is preliminary data.</text>
</comment>
<keyword evidence="5" id="KW-1185">Reference proteome</keyword>
<dbReference type="Proteomes" id="UP000005019">
    <property type="component" value="Unassembled WGS sequence"/>
</dbReference>
<dbReference type="Gene3D" id="2.60.40.10">
    <property type="entry name" value="Immunoglobulins"/>
    <property type="match status" value="1"/>
</dbReference>
<evidence type="ECO:0008006" key="6">
    <source>
        <dbReference type="Google" id="ProtNLM"/>
    </source>
</evidence>
<organism evidence="4 5">
    <name type="scientific">Methyloversatilis universalis (strain ATCC BAA-1314 / DSM 25237 / JCM 13912 / CCUG 52030 / FAM5)</name>
    <dbReference type="NCBI Taxonomy" id="1000565"/>
    <lineage>
        <taxon>Bacteria</taxon>
        <taxon>Pseudomonadati</taxon>
        <taxon>Pseudomonadota</taxon>
        <taxon>Betaproteobacteria</taxon>
        <taxon>Nitrosomonadales</taxon>
        <taxon>Sterolibacteriaceae</taxon>
        <taxon>Methyloversatilis</taxon>
    </lineage>
</organism>
<dbReference type="InterPro" id="IPR032711">
    <property type="entry name" value="SoxY"/>
</dbReference>
<feature type="domain" description="Ig-like SoxY" evidence="3">
    <location>
        <begin position="47"/>
        <end position="149"/>
    </location>
</feature>
<dbReference type="Pfam" id="PF13501">
    <property type="entry name" value="SoxY"/>
    <property type="match status" value="1"/>
</dbReference>
<dbReference type="AlphaFoldDB" id="F5RB79"/>
<dbReference type="EMBL" id="AFHG01000042">
    <property type="protein sequence ID" value="EGK72215.1"/>
    <property type="molecule type" value="Genomic_DNA"/>
</dbReference>
<dbReference type="InterPro" id="IPR013783">
    <property type="entry name" value="Ig-like_fold"/>
</dbReference>
<dbReference type="InterPro" id="IPR038162">
    <property type="entry name" value="SoxY_sf"/>
</dbReference>
<dbReference type="SUPFAM" id="SSF81296">
    <property type="entry name" value="E set domains"/>
    <property type="match status" value="1"/>
</dbReference>
<proteinExistence type="predicted"/>
<dbReference type="InterPro" id="IPR014756">
    <property type="entry name" value="Ig_E-set"/>
</dbReference>
<gene>
    <name evidence="4" type="ORF">METUNv1_01519</name>
</gene>
<accession>F5RB79</accession>
<evidence type="ECO:0000313" key="5">
    <source>
        <dbReference type="Proteomes" id="UP000005019"/>
    </source>
</evidence>
<dbReference type="eggNOG" id="COG5501">
    <property type="taxonomic scope" value="Bacteria"/>
</dbReference>
<evidence type="ECO:0000259" key="2">
    <source>
        <dbReference type="Pfam" id="PF08770"/>
    </source>
</evidence>
<name>F5RB79_METUF</name>
<dbReference type="STRING" id="1000565.METUNv1_01519"/>
<evidence type="ECO:0000256" key="1">
    <source>
        <dbReference type="SAM" id="SignalP"/>
    </source>
</evidence>
<evidence type="ECO:0000313" key="4">
    <source>
        <dbReference type="EMBL" id="EGK72215.1"/>
    </source>
</evidence>
<keyword evidence="1" id="KW-0732">Signal</keyword>
<dbReference type="InterPro" id="IPR014880">
    <property type="entry name" value="SoxZ_dom"/>
</dbReference>